<dbReference type="Pfam" id="PF11122">
    <property type="entry name" value="Spore-coat_CotD"/>
    <property type="match status" value="1"/>
</dbReference>
<gene>
    <name evidence="2" type="ORF">DLJ74_04355</name>
</gene>
<dbReference type="EMBL" id="QGTD01000005">
    <property type="protein sequence ID" value="PWU69227.1"/>
    <property type="molecule type" value="Genomic_DNA"/>
</dbReference>
<name>A0A317L087_9BACI</name>
<evidence type="ECO:0000313" key="3">
    <source>
        <dbReference type="Proteomes" id="UP000245624"/>
    </source>
</evidence>
<dbReference type="Proteomes" id="UP000245624">
    <property type="component" value="Unassembled WGS sequence"/>
</dbReference>
<feature type="region of interest" description="Disordered" evidence="1">
    <location>
        <begin position="1"/>
        <end position="20"/>
    </location>
</feature>
<sequence>MGRHCNKRNAVSPDREETFVHPTRRVQNTRTEYQTVKNIHPTEVRNVNRTVIRNQNYYPVYNSDVNETVVEDYDCGTDVNASNCRRVSPTSGRGNDCGCDGKRKGWSWI</sequence>
<dbReference type="RefSeq" id="WP_109983507.1">
    <property type="nucleotide sequence ID" value="NZ_QGTD01000005.1"/>
</dbReference>
<comment type="caution">
    <text evidence="2">The sequence shown here is derived from an EMBL/GenBank/DDBJ whole genome shotgun (WGS) entry which is preliminary data.</text>
</comment>
<dbReference type="InterPro" id="IPR020108">
    <property type="entry name" value="Spore_coat_CotD"/>
</dbReference>
<evidence type="ECO:0000256" key="1">
    <source>
        <dbReference type="SAM" id="MobiDB-lite"/>
    </source>
</evidence>
<keyword evidence="3" id="KW-1185">Reference proteome</keyword>
<proteinExistence type="predicted"/>
<organism evidence="2 3">
    <name type="scientific">Gracilibacillus dipsosauri</name>
    <dbReference type="NCBI Taxonomy" id="178340"/>
    <lineage>
        <taxon>Bacteria</taxon>
        <taxon>Bacillati</taxon>
        <taxon>Bacillota</taxon>
        <taxon>Bacilli</taxon>
        <taxon>Bacillales</taxon>
        <taxon>Bacillaceae</taxon>
        <taxon>Gracilibacillus</taxon>
    </lineage>
</organism>
<dbReference type="AlphaFoldDB" id="A0A317L087"/>
<accession>A0A317L087</accession>
<reference evidence="2 3" key="1">
    <citation type="submission" date="2018-05" db="EMBL/GenBank/DDBJ databases">
        <title>Genomic analysis of Gracilibacillus dipsosauri DD1 reveals novel features of a salt-tolerant amylase.</title>
        <authorList>
            <person name="Deutch C.E."/>
            <person name="Yang S."/>
        </authorList>
    </citation>
    <scope>NUCLEOTIDE SEQUENCE [LARGE SCALE GENOMIC DNA]</scope>
    <source>
        <strain evidence="2 3">DD1</strain>
    </source>
</reference>
<dbReference type="OrthoDB" id="2943345at2"/>
<evidence type="ECO:0000313" key="2">
    <source>
        <dbReference type="EMBL" id="PWU69227.1"/>
    </source>
</evidence>
<evidence type="ECO:0008006" key="4">
    <source>
        <dbReference type="Google" id="ProtNLM"/>
    </source>
</evidence>
<protein>
    <recommendedName>
        <fullName evidence="4">Inner spore coat protein D</fullName>
    </recommendedName>
</protein>